<dbReference type="GO" id="GO:0008270">
    <property type="term" value="F:zinc ion binding"/>
    <property type="evidence" value="ECO:0007669"/>
    <property type="project" value="InterPro"/>
</dbReference>
<dbReference type="Proteomes" id="UP000179807">
    <property type="component" value="Unassembled WGS sequence"/>
</dbReference>
<evidence type="ECO:0000259" key="1">
    <source>
        <dbReference type="Pfam" id="PF06221"/>
    </source>
</evidence>
<accession>A0A1J4JEF2</accession>
<protein>
    <submittedName>
        <fullName evidence="2">Zinc finger motif, C2HC5-type family protein</fullName>
    </submittedName>
</protein>
<dbReference type="InterPro" id="IPR009349">
    <property type="entry name" value="TRIP4/RQT4_C2HC5_Znf"/>
</dbReference>
<dbReference type="PANTHER" id="PTHR12963:SF4">
    <property type="entry name" value="ACTIVATING SIGNAL COINTEGRATOR 1"/>
    <property type="match status" value="1"/>
</dbReference>
<comment type="caution">
    <text evidence="2">The sequence shown here is derived from an EMBL/GenBank/DDBJ whole genome shotgun (WGS) entry which is preliminary data.</text>
</comment>
<dbReference type="GO" id="GO:0072344">
    <property type="term" value="P:rescue of stalled ribosome"/>
    <property type="evidence" value="ECO:0007669"/>
    <property type="project" value="InterPro"/>
</dbReference>
<dbReference type="PANTHER" id="PTHR12963">
    <property type="entry name" value="THYROID RECEPTOR INTERACTING PROTEIN RELATED"/>
    <property type="match status" value="1"/>
</dbReference>
<dbReference type="GO" id="GO:0045893">
    <property type="term" value="P:positive regulation of DNA-templated transcription"/>
    <property type="evidence" value="ECO:0007669"/>
    <property type="project" value="TreeGrafter"/>
</dbReference>
<keyword evidence="3" id="KW-1185">Reference proteome</keyword>
<dbReference type="AlphaFoldDB" id="A0A1J4JEF2"/>
<dbReference type="GO" id="GO:0005634">
    <property type="term" value="C:nucleus"/>
    <property type="evidence" value="ECO:0007669"/>
    <property type="project" value="InterPro"/>
</dbReference>
<dbReference type="GO" id="GO:0180022">
    <property type="term" value="C:RQC-trigger complex"/>
    <property type="evidence" value="ECO:0007669"/>
    <property type="project" value="InterPro"/>
</dbReference>
<reference evidence="2" key="1">
    <citation type="submission" date="2016-10" db="EMBL/GenBank/DDBJ databases">
        <authorList>
            <person name="Benchimol M."/>
            <person name="Almeida L.G."/>
            <person name="Vasconcelos A.T."/>
            <person name="Perreira-Neves A."/>
            <person name="Rosa I.A."/>
            <person name="Tasca T."/>
            <person name="Bogo M.R."/>
            <person name="de Souza W."/>
        </authorList>
    </citation>
    <scope>NUCLEOTIDE SEQUENCE [LARGE SCALE GENOMIC DNA]</scope>
    <source>
        <strain evidence="2">K</strain>
    </source>
</reference>
<dbReference type="InterPro" id="IPR039128">
    <property type="entry name" value="TRIP4-like"/>
</dbReference>
<name>A0A1J4JEF2_9EUKA</name>
<feature type="domain" description="TRIP4/RQT4 C2HC5-type zinc finger" evidence="1">
    <location>
        <begin position="61"/>
        <end position="104"/>
    </location>
</feature>
<evidence type="ECO:0000313" key="3">
    <source>
        <dbReference type="Proteomes" id="UP000179807"/>
    </source>
</evidence>
<proteinExistence type="predicted"/>
<dbReference type="GeneID" id="94845460"/>
<dbReference type="Pfam" id="PF06221">
    <property type="entry name" value="zf-C2HC5"/>
    <property type="match status" value="1"/>
</dbReference>
<dbReference type="RefSeq" id="XP_068350625.1">
    <property type="nucleotide sequence ID" value="XM_068510756.1"/>
</dbReference>
<organism evidence="2 3">
    <name type="scientific">Tritrichomonas foetus</name>
    <dbReference type="NCBI Taxonomy" id="1144522"/>
    <lineage>
        <taxon>Eukaryota</taxon>
        <taxon>Metamonada</taxon>
        <taxon>Parabasalia</taxon>
        <taxon>Tritrichomonadida</taxon>
        <taxon>Tritrichomonadidae</taxon>
        <taxon>Tritrichomonas</taxon>
    </lineage>
</organism>
<dbReference type="EMBL" id="MLAK01001113">
    <property type="protein sequence ID" value="OHS97488.1"/>
    <property type="molecule type" value="Genomic_DNA"/>
</dbReference>
<dbReference type="VEuPathDB" id="TrichDB:TRFO_36313"/>
<dbReference type="OrthoDB" id="338816at2759"/>
<evidence type="ECO:0000313" key="2">
    <source>
        <dbReference type="EMBL" id="OHS97488.1"/>
    </source>
</evidence>
<sequence>MKTWVGKKPISQDNEFGALLRSAEERKQLKKQKQKKKADMPQFFQAFVDNTTEPSIDYNFECGCFGSEHKVINNCLSCGRIICAREGERPCPYCGTPVFSNETLDDPEKYEAMQKEMMEKIGEQNWIPAKKRDLSLASQSEEIVTTMVDLDTDWFDNELNQIFIDEM</sequence>
<gene>
    <name evidence="2" type="ORF">TRFO_36313</name>
</gene>